<comment type="caution">
    <text evidence="23">The sequence shown here is derived from an EMBL/GenBank/DDBJ whole genome shotgun (WGS) entry which is preliminary data.</text>
</comment>
<dbReference type="Pfam" id="PF02874">
    <property type="entry name" value="ATP-synt_ab_N"/>
    <property type="match status" value="1"/>
</dbReference>
<dbReference type="InterPro" id="IPR027417">
    <property type="entry name" value="P-loop_NTPase"/>
</dbReference>
<evidence type="ECO:0000256" key="4">
    <source>
        <dbReference type="ARBA" id="ARBA00008936"/>
    </source>
</evidence>
<feature type="domain" description="Glycosyl hydrolase family 13 catalytic" evidence="22">
    <location>
        <begin position="219"/>
        <end position="583"/>
    </location>
</feature>
<dbReference type="GeneID" id="28846975"/>
<evidence type="ECO:0000259" key="21">
    <source>
        <dbReference type="SMART" id="SM00382"/>
    </source>
</evidence>
<dbReference type="InterPro" id="IPR005722">
    <property type="entry name" value="ATP_synth_F1_bsu"/>
</dbReference>
<dbReference type="InterPro" id="IPR000194">
    <property type="entry name" value="ATPase_F1/V1/A1_a/bsu_nucl-bd"/>
</dbReference>
<dbReference type="GO" id="GO:0046933">
    <property type="term" value="F:proton-transporting ATP synthase activity, rotational mechanism"/>
    <property type="evidence" value="ECO:0007669"/>
    <property type="project" value="InterPro"/>
</dbReference>
<dbReference type="InterPro" id="IPR013783">
    <property type="entry name" value="Ig-like_fold"/>
</dbReference>
<keyword evidence="8" id="KW-0808">Transferase</keyword>
<dbReference type="SUPFAM" id="SSF47917">
    <property type="entry name" value="C-terminal domain of alpha and beta subunits of F1 ATP synthase"/>
    <property type="match status" value="1"/>
</dbReference>
<dbReference type="Pfam" id="PF02922">
    <property type="entry name" value="CBM_48"/>
    <property type="match status" value="1"/>
</dbReference>
<keyword evidence="7" id="KW-0813">Transport</keyword>
<evidence type="ECO:0000256" key="19">
    <source>
        <dbReference type="ARBA" id="ARBA00049618"/>
    </source>
</evidence>
<keyword evidence="13" id="KW-0320">Glycogen biosynthesis</keyword>
<evidence type="ECO:0000256" key="5">
    <source>
        <dbReference type="ARBA" id="ARBA00009000"/>
    </source>
</evidence>
<dbReference type="Pfam" id="PF00128">
    <property type="entry name" value="Alpha-amylase"/>
    <property type="match status" value="1"/>
</dbReference>
<dbReference type="UniPathway" id="UPA00164"/>
<dbReference type="GO" id="GO:0045259">
    <property type="term" value="C:proton-transporting ATP synthase complex"/>
    <property type="evidence" value="ECO:0007669"/>
    <property type="project" value="UniProtKB-KW"/>
</dbReference>
<dbReference type="OrthoDB" id="196493at2759"/>
<evidence type="ECO:0000256" key="1">
    <source>
        <dbReference type="ARBA" id="ARBA00000826"/>
    </source>
</evidence>
<evidence type="ECO:0000256" key="3">
    <source>
        <dbReference type="ARBA" id="ARBA00004964"/>
    </source>
</evidence>
<dbReference type="PANTHER" id="PTHR43651:SF3">
    <property type="entry name" value="1,4-ALPHA-GLUCAN-BRANCHING ENZYME"/>
    <property type="match status" value="1"/>
</dbReference>
<evidence type="ECO:0000256" key="10">
    <source>
        <dbReference type="ARBA" id="ARBA00022781"/>
    </source>
</evidence>
<dbReference type="EC" id="7.1.2.2" evidence="20"/>
<dbReference type="InterPro" id="IPR004100">
    <property type="entry name" value="ATPase_F1/V1/A1_a/bsu_N"/>
</dbReference>
<evidence type="ECO:0000256" key="14">
    <source>
        <dbReference type="ARBA" id="ARBA00023065"/>
    </source>
</evidence>
<comment type="catalytic activity">
    <reaction evidence="18 20">
        <text>ATP + H2O + 4 H(+)(in) = ADP + phosphate + 5 H(+)(out)</text>
        <dbReference type="Rhea" id="RHEA:57720"/>
        <dbReference type="ChEBI" id="CHEBI:15377"/>
        <dbReference type="ChEBI" id="CHEBI:15378"/>
        <dbReference type="ChEBI" id="CHEBI:30616"/>
        <dbReference type="ChEBI" id="CHEBI:43474"/>
        <dbReference type="ChEBI" id="CHEBI:456216"/>
        <dbReference type="EC" id="7.1.2.2"/>
    </reaction>
</comment>
<dbReference type="KEGG" id="pchm:VFPPC_03485"/>
<dbReference type="EMBL" id="LSBJ02000002">
    <property type="protein sequence ID" value="OAQ71139.1"/>
    <property type="molecule type" value="Genomic_DNA"/>
</dbReference>
<dbReference type="SUPFAM" id="SSF52540">
    <property type="entry name" value="P-loop containing nucleoside triphosphate hydrolases"/>
    <property type="match status" value="1"/>
</dbReference>
<evidence type="ECO:0000256" key="16">
    <source>
        <dbReference type="ARBA" id="ARBA00023196"/>
    </source>
</evidence>
<keyword evidence="12" id="KW-1278">Translocase</keyword>
<dbReference type="RefSeq" id="XP_018147676.1">
    <property type="nucleotide sequence ID" value="XM_018282981.1"/>
</dbReference>
<comment type="similarity">
    <text evidence="5">Belongs to the glycosyl hydrolase 13 family. GlgB subfamily.</text>
</comment>
<dbReference type="Gene3D" id="3.40.50.300">
    <property type="entry name" value="P-loop containing nucleotide triphosphate hydrolases"/>
    <property type="match status" value="1"/>
</dbReference>
<keyword evidence="14" id="KW-0406">Ion transport</keyword>
<evidence type="ECO:0000313" key="23">
    <source>
        <dbReference type="EMBL" id="OAQ71139.1"/>
    </source>
</evidence>
<dbReference type="Gene3D" id="3.20.20.80">
    <property type="entry name" value="Glycosidases"/>
    <property type="match status" value="1"/>
</dbReference>
<dbReference type="SMART" id="SM00382">
    <property type="entry name" value="AAA"/>
    <property type="match status" value="1"/>
</dbReference>
<dbReference type="CDD" id="cd01133">
    <property type="entry name" value="F1-ATPase_beta_CD"/>
    <property type="match status" value="1"/>
</dbReference>
<evidence type="ECO:0000313" key="24">
    <source>
        <dbReference type="Proteomes" id="UP000078397"/>
    </source>
</evidence>
<dbReference type="GO" id="GO:0043169">
    <property type="term" value="F:cation binding"/>
    <property type="evidence" value="ECO:0007669"/>
    <property type="project" value="InterPro"/>
</dbReference>
<dbReference type="GO" id="GO:0005743">
    <property type="term" value="C:mitochondrial inner membrane"/>
    <property type="evidence" value="ECO:0007669"/>
    <property type="project" value="UniProtKB-ARBA"/>
</dbReference>
<dbReference type="Gene3D" id="2.60.40.10">
    <property type="entry name" value="Immunoglobulins"/>
    <property type="match status" value="1"/>
</dbReference>
<dbReference type="FunFam" id="3.20.20.80:FF:000001">
    <property type="entry name" value="1,4-alpha-glucan branching enzyme"/>
    <property type="match status" value="1"/>
</dbReference>
<dbReference type="InterPro" id="IPR006048">
    <property type="entry name" value="A-amylase/branching_C"/>
</dbReference>
<dbReference type="InterPro" id="IPR013780">
    <property type="entry name" value="Glyco_hydro_b"/>
</dbReference>
<dbReference type="FunFam" id="2.40.10.170:FF:000004">
    <property type="entry name" value="ATP synthase subunit beta"/>
    <property type="match status" value="1"/>
</dbReference>
<dbReference type="Gene3D" id="1.10.1140.10">
    <property type="entry name" value="Bovine Mitochondrial F1-atpase, Atp Synthase Beta Chain, Chain D, domain 3"/>
    <property type="match status" value="1"/>
</dbReference>
<dbReference type="AlphaFoldDB" id="A0A179G1N3"/>
<dbReference type="Proteomes" id="UP000078397">
    <property type="component" value="Unassembled WGS sequence"/>
</dbReference>
<keyword evidence="16 20" id="KW-0139">CF(1)</keyword>
<comment type="similarity">
    <text evidence="4">Belongs to the ATPase alpha/beta chains family.</text>
</comment>
<dbReference type="SUPFAM" id="SSF81296">
    <property type="entry name" value="E set domains"/>
    <property type="match status" value="1"/>
</dbReference>
<evidence type="ECO:0000256" key="12">
    <source>
        <dbReference type="ARBA" id="ARBA00022967"/>
    </source>
</evidence>
<dbReference type="GO" id="GO:0004553">
    <property type="term" value="F:hydrolase activity, hydrolyzing O-glycosyl compounds"/>
    <property type="evidence" value="ECO:0007669"/>
    <property type="project" value="InterPro"/>
</dbReference>
<dbReference type="Pfam" id="PF02806">
    <property type="entry name" value="Alpha-amylase_C"/>
    <property type="match status" value="1"/>
</dbReference>
<name>A0A179G1N3_METCM</name>
<dbReference type="Gene3D" id="2.60.40.1180">
    <property type="entry name" value="Golgi alpha-mannosidase II"/>
    <property type="match status" value="1"/>
</dbReference>
<dbReference type="PANTHER" id="PTHR43651">
    <property type="entry name" value="1,4-ALPHA-GLUCAN-BRANCHING ENZYME"/>
    <property type="match status" value="1"/>
</dbReference>
<keyword evidence="11 20" id="KW-0067">ATP-binding</keyword>
<comment type="catalytic activity">
    <reaction evidence="1">
        <text>Transfers a segment of a (1-&gt;4)-alpha-D-glucan chain to a primary hydroxy group in a similar glucan chain.</text>
        <dbReference type="EC" id="2.4.1.18"/>
    </reaction>
</comment>
<protein>
    <recommendedName>
        <fullName evidence="20">ATP synthase subunit beta</fullName>
        <ecNumber evidence="20">7.1.2.2</ecNumber>
    </recommendedName>
</protein>
<keyword evidence="9 20" id="KW-0547">Nucleotide-binding</keyword>
<evidence type="ECO:0000256" key="11">
    <source>
        <dbReference type="ARBA" id="ARBA00022840"/>
    </source>
</evidence>
<keyword evidence="17 20" id="KW-0066">ATP synthesis</keyword>
<sequence length="1243" mass="137833">MTDIQKLLNEAGAVGLSPDDVPRDGTGVVKLDPWLEPFSEALKRRYARSHDWINRIKTTEGGLEKFAKGYENFGLNASKDNTITYREWAPNAVEASLVGEFNNWDITSHLMRKNDFGVFEIVLPPKEGRPAIPHNSKIKISLKLPTGERVDRLPAWIKYVTQDLSVSPAYEARFWNPPSHEKYTFKHARPSKPKSARVYEAHVGISTPDQRVATYKEFTKNMLPRINDLGYNVIQLMAVMEHAYYASFGYQVNNFFAASSRYGPPEDLKELVDTAHGMGITVLLDVVHSHASKNVLDGINEFDGTDHQYFHGGGKGRHDQWDSRLFNYGHHEVLRFLLSNLHFWMEEYRFDGFRFDGVTSMLYVHHGIGTGFSGGYHEYFGAEVDEEAVVYLMVANEMLHSLFPECITIAEDVSGMPALCLPLVLGGVGFDYRLAMAVPDMWIKILKELKDEQWDIGNICFTLTNRRHGEKTIAYCESHDQALVGDKTLMMHLCDAEMYTNMSVLSPLTPVIERGMSLHKMIRLVTHGLGGEGYLNFEGNEFGHPEWLDFPREGNNNSFWYARRQLNLTEDDLLRYQYLNNFDRSMNQCEAKYGWLSSPQAFISLKHEGDKVIVFERAGLVFIFNFHHSESFADYRIGVEDAGTYSIVLDTDSKEAGGFGRVDESTRFFTTPMEWNGRKNWTQVYIPCRTAMSSASEQNCSLCKFSPSSNQSLSTPISDRSLPSGKMFKSGISSFARASRPTFSAAASRRALKPAALRFPLNSRYASSASVGVGKIHQVIGAVVDVKFDTAKLPAILNSLETDNNGQKLVLEVAQHLGENVVRCIAMDGTEGLVRGREAADTGAPITIPVGPATLGRIINVTGDPIDERGPIKTDKFLPIHSDPPEFIDQSTSAEILVTGIKVVDLLAPYARGGKIGLFGGAGVGKTVFIQELINNIAKAHGGYSVFTGVGERTREGNDLYHEMQETSVIQLDGESKVALVFGQMNEPPGARARVALTGLTIAEYFRDQEGQDVLLFIDNIFRFTQAGSEVSALLGRIPSAVGYQPTLAVDMGGMQERITTTKKGSITSVQAVYVPADDLTDPAPATTFAHLDATTVLSRGISELGIYPAVDPLDSTSRMLDPRIVGEEHYNTATRVQQILQEYKSLQDIIAILGMDELSEADKLTVERARKIQRFLSQPFTVAQVFTGIEGKLVDLKETIASFKAILSGEGDSLPEGAFYMVGDLASAKEKGAKILADLEKN</sequence>
<dbReference type="NCBIfam" id="TIGR01039">
    <property type="entry name" value="atpD"/>
    <property type="match status" value="1"/>
</dbReference>
<evidence type="ECO:0000256" key="15">
    <source>
        <dbReference type="ARBA" id="ARBA00023136"/>
    </source>
</evidence>
<reference evidence="23 24" key="1">
    <citation type="journal article" date="2016" name="PLoS Pathog.">
        <title>Biosynthesis of antibiotic leucinostatins in bio-control fungus Purpureocillium lilacinum and their inhibition on phytophthora revealed by genome mining.</title>
        <authorList>
            <person name="Wang G."/>
            <person name="Liu Z."/>
            <person name="Lin R."/>
            <person name="Li E."/>
            <person name="Mao Z."/>
            <person name="Ling J."/>
            <person name="Yang Y."/>
            <person name="Yin W.B."/>
            <person name="Xie B."/>
        </authorList>
    </citation>
    <scope>NUCLEOTIDE SEQUENCE [LARGE SCALE GENOMIC DNA]</scope>
    <source>
        <strain evidence="23">170</strain>
    </source>
</reference>
<evidence type="ECO:0000256" key="20">
    <source>
        <dbReference type="RuleBase" id="RU003553"/>
    </source>
</evidence>
<evidence type="ECO:0000256" key="9">
    <source>
        <dbReference type="ARBA" id="ARBA00022741"/>
    </source>
</evidence>
<comment type="subunit">
    <text evidence="20">F-type ATPases have 2 components, CF(1) - the catalytic core - and CF(0) - the membrane proton channel. CF(1) and CF(0) have multiple subunits.</text>
</comment>
<comment type="pathway">
    <text evidence="3">Glycan biosynthesis; glycogen biosynthesis.</text>
</comment>
<dbReference type="FunFam" id="2.60.40.10:FF:000250">
    <property type="entry name" value="1,4-alpha-glucan-branching enzyme, chloroplastic/amyloplastic"/>
    <property type="match status" value="1"/>
</dbReference>
<evidence type="ECO:0000256" key="8">
    <source>
        <dbReference type="ARBA" id="ARBA00022679"/>
    </source>
</evidence>
<dbReference type="InterPro" id="IPR003593">
    <property type="entry name" value="AAA+_ATPase"/>
</dbReference>
<dbReference type="FunFam" id="3.40.50.300:FF:000026">
    <property type="entry name" value="ATP synthase subunit beta"/>
    <property type="match status" value="1"/>
</dbReference>
<evidence type="ECO:0000256" key="18">
    <source>
        <dbReference type="ARBA" id="ARBA00048383"/>
    </source>
</evidence>
<dbReference type="PROSITE" id="PS00152">
    <property type="entry name" value="ATPASE_ALPHA_BETA"/>
    <property type="match status" value="1"/>
</dbReference>
<dbReference type="CDD" id="cd18110">
    <property type="entry name" value="ATP-synt_F1_beta_C"/>
    <property type="match status" value="1"/>
</dbReference>
<proteinExistence type="inferred from homology"/>
<comment type="function">
    <text evidence="20">Produces ATP from ADP in the presence of a proton gradient across the membrane.</text>
</comment>
<dbReference type="InterPro" id="IPR024034">
    <property type="entry name" value="ATPase_F1/V1_b/a_C"/>
</dbReference>
<dbReference type="SUPFAM" id="SSF51011">
    <property type="entry name" value="Glycosyl hydrolase domain"/>
    <property type="match status" value="1"/>
</dbReference>
<dbReference type="Gene3D" id="2.40.10.170">
    <property type="match status" value="1"/>
</dbReference>
<evidence type="ECO:0000256" key="17">
    <source>
        <dbReference type="ARBA" id="ARBA00023310"/>
    </source>
</evidence>
<dbReference type="SUPFAM" id="SSF50615">
    <property type="entry name" value="N-terminal domain of alpha and beta subunits of F1 ATP synthase"/>
    <property type="match status" value="1"/>
</dbReference>
<keyword evidence="24" id="KW-1185">Reference proteome</keyword>
<dbReference type="FunFam" id="1.10.1140.10:FF:000001">
    <property type="entry name" value="ATP synthase subunit beta"/>
    <property type="match status" value="1"/>
</dbReference>
<dbReference type="CDD" id="cd18115">
    <property type="entry name" value="ATP-synt_F1_beta_N"/>
    <property type="match status" value="1"/>
</dbReference>
<dbReference type="CDD" id="cd11321">
    <property type="entry name" value="AmyAc_bac_euk_BE"/>
    <property type="match status" value="1"/>
</dbReference>
<dbReference type="InterPro" id="IPR017853">
    <property type="entry name" value="GH"/>
</dbReference>
<dbReference type="CDD" id="cd02854">
    <property type="entry name" value="E_set_GBE_euk_N"/>
    <property type="match status" value="1"/>
</dbReference>
<dbReference type="InterPro" id="IPR004193">
    <property type="entry name" value="Glyco_hydro_13_N"/>
</dbReference>
<dbReference type="InterPro" id="IPR014756">
    <property type="entry name" value="Ig_E-set"/>
</dbReference>
<evidence type="ECO:0000256" key="2">
    <source>
        <dbReference type="ARBA" id="ARBA00004370"/>
    </source>
</evidence>
<dbReference type="InterPro" id="IPR006047">
    <property type="entry name" value="GH13_cat_dom"/>
</dbReference>
<dbReference type="InterPro" id="IPR055190">
    <property type="entry name" value="ATP-synt_VA_C"/>
</dbReference>
<evidence type="ECO:0000259" key="22">
    <source>
        <dbReference type="SMART" id="SM00642"/>
    </source>
</evidence>
<organism evidence="23 24">
    <name type="scientific">Pochonia chlamydosporia 170</name>
    <dbReference type="NCBI Taxonomy" id="1380566"/>
    <lineage>
        <taxon>Eukaryota</taxon>
        <taxon>Fungi</taxon>
        <taxon>Dikarya</taxon>
        <taxon>Ascomycota</taxon>
        <taxon>Pezizomycotina</taxon>
        <taxon>Sordariomycetes</taxon>
        <taxon>Hypocreomycetidae</taxon>
        <taxon>Hypocreales</taxon>
        <taxon>Clavicipitaceae</taxon>
        <taxon>Pochonia</taxon>
    </lineage>
</organism>
<dbReference type="InterPro" id="IPR020003">
    <property type="entry name" value="ATPase_a/bsu_AS"/>
</dbReference>
<evidence type="ECO:0000256" key="6">
    <source>
        <dbReference type="ARBA" id="ARBA00011648"/>
    </source>
</evidence>
<dbReference type="Pfam" id="PF22919">
    <property type="entry name" value="ATP-synt_VA_C"/>
    <property type="match status" value="1"/>
</dbReference>
<comment type="subcellular location">
    <subcellularLocation>
        <location evidence="2">Membrane</location>
    </subcellularLocation>
</comment>
<dbReference type="Pfam" id="PF00006">
    <property type="entry name" value="ATP-synt_ab"/>
    <property type="match status" value="1"/>
</dbReference>
<feature type="domain" description="AAA+ ATPase" evidence="21">
    <location>
        <begin position="912"/>
        <end position="1095"/>
    </location>
</feature>
<comment type="function">
    <text evidence="19">Glycogen-branching enzyme participates in the glycogen biosynthetic process along with glycogenin and glycogen synthase. Generates alpha-1,6-glucosidic branches from alpha-1,4-linked glucose chains, to increase solubility of the glycogen polymer.</text>
</comment>
<gene>
    <name evidence="23" type="ORF">VFPPC_03485</name>
</gene>
<dbReference type="SUPFAM" id="SSF51445">
    <property type="entry name" value="(Trans)glycosidases"/>
    <property type="match status" value="1"/>
</dbReference>
<keyword evidence="15" id="KW-0472">Membrane</keyword>
<keyword evidence="10" id="KW-0375">Hydrogen ion transport</keyword>
<comment type="subunit">
    <text evidence="6">F-type ATPases have 2 components, CF(1) - the catalytic core - and CF(0) - the membrane proton channel. CF(1) has five subunits: alpha(3), beta(3), gamma(1), delta(1), epsilon(1). CF(0) has three main subunits: a, b and c.</text>
</comment>
<dbReference type="GO" id="GO:0005524">
    <property type="term" value="F:ATP binding"/>
    <property type="evidence" value="ECO:0007669"/>
    <property type="project" value="UniProtKB-KW"/>
</dbReference>
<dbReference type="GO" id="GO:0005978">
    <property type="term" value="P:glycogen biosynthetic process"/>
    <property type="evidence" value="ECO:0007669"/>
    <property type="project" value="UniProtKB-UniPathway"/>
</dbReference>
<dbReference type="HAMAP" id="MF_01347">
    <property type="entry name" value="ATP_synth_beta_bact"/>
    <property type="match status" value="1"/>
</dbReference>
<dbReference type="STRING" id="1380566.A0A179G1N3"/>
<accession>A0A179G1N3</accession>
<evidence type="ECO:0000256" key="7">
    <source>
        <dbReference type="ARBA" id="ARBA00022448"/>
    </source>
</evidence>
<evidence type="ECO:0000256" key="13">
    <source>
        <dbReference type="ARBA" id="ARBA00023056"/>
    </source>
</evidence>
<dbReference type="SMART" id="SM00642">
    <property type="entry name" value="Aamy"/>
    <property type="match status" value="1"/>
</dbReference>
<dbReference type="InterPro" id="IPR036121">
    <property type="entry name" value="ATPase_F1/V1/A1_a/bsu_N_sf"/>
</dbReference>
<dbReference type="FunFam" id="2.60.40.1180:FF:000003">
    <property type="entry name" value="1,4-alpha-glucan-branching enzyme, chloroplastic/amyloplastic"/>
    <property type="match status" value="1"/>
</dbReference>
<dbReference type="GO" id="GO:0003844">
    <property type="term" value="F:1,4-alpha-glucan branching enzyme activity"/>
    <property type="evidence" value="ECO:0007669"/>
    <property type="project" value="UniProtKB-EC"/>
</dbReference>